<dbReference type="AlphaFoldDB" id="A7A9D0"/>
<proteinExistence type="predicted"/>
<accession>A7A9D0</accession>
<reference evidence="1 2" key="1">
    <citation type="submission" date="2007-04" db="EMBL/GenBank/DDBJ databases">
        <authorList>
            <person name="Fulton L."/>
            <person name="Clifton S."/>
            <person name="Fulton B."/>
            <person name="Xu J."/>
            <person name="Minx P."/>
            <person name="Pepin K.H."/>
            <person name="Johnson M."/>
            <person name="Thiruvilangam P."/>
            <person name="Bhonagiri V."/>
            <person name="Nash W.E."/>
            <person name="Mardis E.R."/>
            <person name="Wilson R.K."/>
        </authorList>
    </citation>
    <scope>NUCLEOTIDE SEQUENCE [LARGE SCALE GENOMIC DNA]</scope>
    <source>
        <strain evidence="1 2">L2-32</strain>
    </source>
</reference>
<sequence>MRFLHHNHKRSQPWKHLPERQCSPILLLLYCERCQKSR</sequence>
<reference evidence="1 2" key="2">
    <citation type="submission" date="2007-05" db="EMBL/GenBank/DDBJ databases">
        <title>Draft genome sequence of Bifidobacterium adolescentis (L2-32).</title>
        <authorList>
            <person name="Sudarsanam P."/>
            <person name="Ley R."/>
            <person name="Guruge J."/>
            <person name="Turnbaugh P.J."/>
            <person name="Mahowald M."/>
            <person name="Liep D."/>
            <person name="Gordon J."/>
        </authorList>
    </citation>
    <scope>NUCLEOTIDE SEQUENCE [LARGE SCALE GENOMIC DNA]</scope>
    <source>
        <strain evidence="1 2">L2-32</strain>
    </source>
</reference>
<name>A7A9D0_BIFAD</name>
<dbReference type="Proteomes" id="UP000003773">
    <property type="component" value="Unassembled WGS sequence"/>
</dbReference>
<protein>
    <submittedName>
        <fullName evidence="1">Uncharacterized protein</fullName>
    </submittedName>
</protein>
<organism evidence="1 2">
    <name type="scientific">Bifidobacterium adolescentis L2-32</name>
    <dbReference type="NCBI Taxonomy" id="411481"/>
    <lineage>
        <taxon>Bacteria</taxon>
        <taxon>Bacillati</taxon>
        <taxon>Actinomycetota</taxon>
        <taxon>Actinomycetes</taxon>
        <taxon>Bifidobacteriales</taxon>
        <taxon>Bifidobacteriaceae</taxon>
        <taxon>Bifidobacterium</taxon>
    </lineage>
</organism>
<evidence type="ECO:0000313" key="2">
    <source>
        <dbReference type="Proteomes" id="UP000003773"/>
    </source>
</evidence>
<comment type="caution">
    <text evidence="1">The sequence shown here is derived from an EMBL/GenBank/DDBJ whole genome shotgun (WGS) entry which is preliminary data.</text>
</comment>
<dbReference type="EMBL" id="AAXD02000074">
    <property type="protein sequence ID" value="EDN82345.1"/>
    <property type="molecule type" value="Genomic_DNA"/>
</dbReference>
<evidence type="ECO:0000313" key="1">
    <source>
        <dbReference type="EMBL" id="EDN82345.1"/>
    </source>
</evidence>
<dbReference type="HOGENOM" id="CLU_3325066_0_0_11"/>
<gene>
    <name evidence="1" type="ORF">BIFADO_02478</name>
</gene>